<feature type="transmembrane region" description="Helical" evidence="7">
    <location>
        <begin position="137"/>
        <end position="157"/>
    </location>
</feature>
<evidence type="ECO:0000256" key="3">
    <source>
        <dbReference type="ARBA" id="ARBA00022475"/>
    </source>
</evidence>
<dbReference type="GO" id="GO:0005886">
    <property type="term" value="C:plasma membrane"/>
    <property type="evidence" value="ECO:0007669"/>
    <property type="project" value="UniProtKB-SubCell"/>
</dbReference>
<feature type="transmembrane region" description="Helical" evidence="7">
    <location>
        <begin position="107"/>
        <end position="131"/>
    </location>
</feature>
<organism evidence="9 10">
    <name type="scientific">Meiothermus granaticius NBRC 107808</name>
    <dbReference type="NCBI Taxonomy" id="1227551"/>
    <lineage>
        <taxon>Bacteria</taxon>
        <taxon>Thermotogati</taxon>
        <taxon>Deinococcota</taxon>
        <taxon>Deinococci</taxon>
        <taxon>Thermales</taxon>
        <taxon>Thermaceae</taxon>
        <taxon>Meiothermus</taxon>
    </lineage>
</organism>
<keyword evidence="10" id="KW-1185">Reference proteome</keyword>
<comment type="subcellular location">
    <subcellularLocation>
        <location evidence="1 7">Cell membrane</location>
        <topology evidence="1 7">Multi-pass membrane protein</topology>
    </subcellularLocation>
</comment>
<dbReference type="Gene3D" id="1.10.3720.10">
    <property type="entry name" value="MetI-like"/>
    <property type="match status" value="1"/>
</dbReference>
<accession>A0A399F472</accession>
<dbReference type="Pfam" id="PF00528">
    <property type="entry name" value="BPD_transp_1"/>
    <property type="match status" value="1"/>
</dbReference>
<evidence type="ECO:0000256" key="6">
    <source>
        <dbReference type="ARBA" id="ARBA00023136"/>
    </source>
</evidence>
<keyword evidence="3" id="KW-1003">Cell membrane</keyword>
<feature type="transmembrane region" description="Helical" evidence="7">
    <location>
        <begin position="76"/>
        <end position="95"/>
    </location>
</feature>
<sequence length="280" mass="31150">MTNKSASIWLVVVMFIFSIYFLLPFYWILVSVTKDNGQLNTTFGLWFAYPWHLLDNFHEVFTRNGGIFWRWLGNSFLYSTTAATLATLFAAMAGFAFSKYTFFGRSFLFTLILGTIMIPATALAFPIFLLIQNVGLANTIWAVILPQTVSPFGLYLMRMFWDQSFPNELMEAAKLDGANDATVFWRLGVPLIQGGLVTVFLFTFVAVWNNFFLPLIVLGNNNLFPLPLGLAGWAATQTGSTPPYSAIILGALIGILPLVLSLLFLGRYWQAGLTVGATKG</sequence>
<comment type="caution">
    <text evidence="9">The sequence shown here is derived from an EMBL/GenBank/DDBJ whole genome shotgun (WGS) entry which is preliminary data.</text>
</comment>
<reference evidence="9 10" key="1">
    <citation type="submission" date="2018-08" db="EMBL/GenBank/DDBJ databases">
        <title>Meiothermus granaticius genome AF-68 sequencing project.</title>
        <authorList>
            <person name="Da Costa M.S."/>
            <person name="Albuquerque L."/>
            <person name="Raposo P."/>
            <person name="Froufe H.J.C."/>
            <person name="Barroso C.S."/>
            <person name="Egas C."/>
        </authorList>
    </citation>
    <scope>NUCLEOTIDE SEQUENCE [LARGE SCALE GENOMIC DNA]</scope>
    <source>
        <strain evidence="9 10">AF-68</strain>
    </source>
</reference>
<feature type="transmembrane region" description="Helical" evidence="7">
    <location>
        <begin position="244"/>
        <end position="265"/>
    </location>
</feature>
<protein>
    <submittedName>
        <fullName evidence="9">L-arabinose transport system permease protein AraQ</fullName>
    </submittedName>
</protein>
<evidence type="ECO:0000256" key="2">
    <source>
        <dbReference type="ARBA" id="ARBA00022448"/>
    </source>
</evidence>
<gene>
    <name evidence="9" type="primary">araQ_9</name>
    <name evidence="9" type="ORF">Mgrana_02539</name>
</gene>
<feature type="domain" description="ABC transmembrane type-1" evidence="8">
    <location>
        <begin position="72"/>
        <end position="264"/>
    </location>
</feature>
<dbReference type="Proteomes" id="UP000266178">
    <property type="component" value="Unassembled WGS sequence"/>
</dbReference>
<evidence type="ECO:0000313" key="9">
    <source>
        <dbReference type="EMBL" id="RIH91537.1"/>
    </source>
</evidence>
<evidence type="ECO:0000256" key="4">
    <source>
        <dbReference type="ARBA" id="ARBA00022692"/>
    </source>
</evidence>
<dbReference type="InterPro" id="IPR000515">
    <property type="entry name" value="MetI-like"/>
</dbReference>
<keyword evidence="4 7" id="KW-0812">Transmembrane</keyword>
<proteinExistence type="inferred from homology"/>
<dbReference type="SUPFAM" id="SSF161098">
    <property type="entry name" value="MetI-like"/>
    <property type="match status" value="1"/>
</dbReference>
<dbReference type="PANTHER" id="PTHR43744">
    <property type="entry name" value="ABC TRANSPORTER PERMEASE PROTEIN MG189-RELATED-RELATED"/>
    <property type="match status" value="1"/>
</dbReference>
<keyword evidence="5 7" id="KW-1133">Transmembrane helix</keyword>
<dbReference type="InterPro" id="IPR035906">
    <property type="entry name" value="MetI-like_sf"/>
</dbReference>
<name>A0A399F472_9DEIN</name>
<evidence type="ECO:0000313" key="10">
    <source>
        <dbReference type="Proteomes" id="UP000266178"/>
    </source>
</evidence>
<evidence type="ECO:0000256" key="7">
    <source>
        <dbReference type="RuleBase" id="RU363032"/>
    </source>
</evidence>
<dbReference type="AlphaFoldDB" id="A0A399F472"/>
<evidence type="ECO:0000256" key="1">
    <source>
        <dbReference type="ARBA" id="ARBA00004651"/>
    </source>
</evidence>
<dbReference type="PROSITE" id="PS50928">
    <property type="entry name" value="ABC_TM1"/>
    <property type="match status" value="1"/>
</dbReference>
<feature type="transmembrane region" description="Helical" evidence="7">
    <location>
        <begin position="7"/>
        <end position="29"/>
    </location>
</feature>
<dbReference type="EMBL" id="QWLB01000039">
    <property type="protein sequence ID" value="RIH91537.1"/>
    <property type="molecule type" value="Genomic_DNA"/>
</dbReference>
<comment type="similarity">
    <text evidence="7">Belongs to the binding-protein-dependent transport system permease family.</text>
</comment>
<evidence type="ECO:0000256" key="5">
    <source>
        <dbReference type="ARBA" id="ARBA00022989"/>
    </source>
</evidence>
<dbReference type="CDD" id="cd06261">
    <property type="entry name" value="TM_PBP2"/>
    <property type="match status" value="1"/>
</dbReference>
<keyword evidence="2 7" id="KW-0813">Transport</keyword>
<dbReference type="PANTHER" id="PTHR43744:SF12">
    <property type="entry name" value="ABC TRANSPORTER PERMEASE PROTEIN MG189-RELATED"/>
    <property type="match status" value="1"/>
</dbReference>
<evidence type="ECO:0000259" key="8">
    <source>
        <dbReference type="PROSITE" id="PS50928"/>
    </source>
</evidence>
<keyword evidence="6 7" id="KW-0472">Membrane</keyword>
<dbReference type="GO" id="GO:0055085">
    <property type="term" value="P:transmembrane transport"/>
    <property type="evidence" value="ECO:0007669"/>
    <property type="project" value="InterPro"/>
</dbReference>